<sequence>MLSDINIKINQIKEQVAEKKVLENKLADLGENLKMYECELRDLEEILKKELNDVEKLKKLSLSSIMSTIMRNKEEKLNKEEKEYLMAKLKYDDCLSRLNSLKNSKSRIESRLSSLENCENRYVELLDTKLSLINIYGNENQKKRLLSMENEIDNYLKEMKEIEESIGAGKVLYQEVGYTKEILQSAKNWGTIDLLGGDFISSMAKHQKVDEAQKQFTRVSNLLVNFNKELEDINMSSLNFSTSMKTFDIFFDNIFTDISVNSQISKSYDDIRKLEKNVNDI</sequence>
<protein>
    <submittedName>
        <fullName evidence="2">Uncharacterized protein</fullName>
    </submittedName>
</protein>
<keyword evidence="1" id="KW-0175">Coiled coil</keyword>
<dbReference type="EMBL" id="JANKBY010000299">
    <property type="protein sequence ID" value="MCR1824396.1"/>
    <property type="molecule type" value="Genomic_DNA"/>
</dbReference>
<evidence type="ECO:0000256" key="1">
    <source>
        <dbReference type="SAM" id="Coils"/>
    </source>
</evidence>
<gene>
    <name evidence="2" type="ORF">NSA58_16570</name>
</gene>
<accession>A0A9X2MDT5</accession>
<feature type="non-terminal residue" evidence="2">
    <location>
        <position position="281"/>
    </location>
</feature>
<dbReference type="AlphaFoldDB" id="A0A9X2MDT5"/>
<keyword evidence="3" id="KW-1185">Reference proteome</keyword>
<organism evidence="2 3">
    <name type="scientific">Terrisporobacter muris</name>
    <dbReference type="NCBI Taxonomy" id="2963284"/>
    <lineage>
        <taxon>Bacteria</taxon>
        <taxon>Bacillati</taxon>
        <taxon>Bacillota</taxon>
        <taxon>Clostridia</taxon>
        <taxon>Peptostreptococcales</taxon>
        <taxon>Peptostreptococcaceae</taxon>
        <taxon>Terrisporobacter</taxon>
    </lineage>
</organism>
<name>A0A9X2MDT5_9FIRM</name>
<evidence type="ECO:0000313" key="2">
    <source>
        <dbReference type="EMBL" id="MCR1824396.1"/>
    </source>
</evidence>
<proteinExistence type="predicted"/>
<feature type="coiled-coil region" evidence="1">
    <location>
        <begin position="5"/>
        <end position="165"/>
    </location>
</feature>
<comment type="caution">
    <text evidence="2">The sequence shown here is derived from an EMBL/GenBank/DDBJ whole genome shotgun (WGS) entry which is preliminary data.</text>
</comment>
<dbReference type="RefSeq" id="WP_257560705.1">
    <property type="nucleotide sequence ID" value="NZ_JANKBY010000299.1"/>
</dbReference>
<dbReference type="Proteomes" id="UP001140817">
    <property type="component" value="Unassembled WGS sequence"/>
</dbReference>
<evidence type="ECO:0000313" key="3">
    <source>
        <dbReference type="Proteomes" id="UP001140817"/>
    </source>
</evidence>
<reference evidence="2" key="1">
    <citation type="submission" date="2022-07" db="EMBL/GenBank/DDBJ databases">
        <title>Enhanced cultured diversity of the mouse gut microbiota enables custom-made synthetic communities.</title>
        <authorList>
            <person name="Afrizal A."/>
        </authorList>
    </citation>
    <scope>NUCLEOTIDE SEQUENCE</scope>
    <source>
        <strain evidence="2">DSM 29186</strain>
    </source>
</reference>